<keyword evidence="1" id="KW-0175">Coiled coil</keyword>
<keyword evidence="4" id="KW-1185">Reference proteome</keyword>
<feature type="compositionally biased region" description="Basic and acidic residues" evidence="2">
    <location>
        <begin position="168"/>
        <end position="197"/>
    </location>
</feature>
<evidence type="ECO:0000256" key="2">
    <source>
        <dbReference type="SAM" id="MobiDB-lite"/>
    </source>
</evidence>
<feature type="region of interest" description="Disordered" evidence="2">
    <location>
        <begin position="165"/>
        <end position="202"/>
    </location>
</feature>
<reference evidence="4" key="1">
    <citation type="journal article" date="2016" name="Nat. Genet.">
        <title>The genome sequences of Arachis duranensis and Arachis ipaensis, the diploid ancestors of cultivated peanut.</title>
        <authorList>
            <person name="Bertioli D.J."/>
            <person name="Cannon S.B."/>
            <person name="Froenicke L."/>
            <person name="Huang G."/>
            <person name="Farmer A.D."/>
            <person name="Cannon E.K."/>
            <person name="Liu X."/>
            <person name="Gao D."/>
            <person name="Clevenger J."/>
            <person name="Dash S."/>
            <person name="Ren L."/>
            <person name="Moretzsohn M.C."/>
            <person name="Shirasawa K."/>
            <person name="Huang W."/>
            <person name="Vidigal B."/>
            <person name="Abernathy B."/>
            <person name="Chu Y."/>
            <person name="Niederhuth C.E."/>
            <person name="Umale P."/>
            <person name="Araujo A.C."/>
            <person name="Kozik A."/>
            <person name="Kim K.D."/>
            <person name="Burow M.D."/>
            <person name="Varshney R.K."/>
            <person name="Wang X."/>
            <person name="Zhang X."/>
            <person name="Barkley N."/>
            <person name="Guimaraes P.M."/>
            <person name="Isobe S."/>
            <person name="Guo B."/>
            <person name="Liao B."/>
            <person name="Stalker H.T."/>
            <person name="Schmitz R.J."/>
            <person name="Scheffler B.E."/>
            <person name="Leal-Bertioli S.C."/>
            <person name="Xun X."/>
            <person name="Jackson S.A."/>
            <person name="Michelmore R."/>
            <person name="Ozias-Akins P."/>
        </authorList>
    </citation>
    <scope>NUCLEOTIDE SEQUENCE [LARGE SCALE GENOMIC DNA]</scope>
    <source>
        <strain evidence="4">cv. V14167</strain>
    </source>
</reference>
<reference evidence="5" key="2">
    <citation type="submission" date="2025-08" db="UniProtKB">
        <authorList>
            <consortium name="RefSeq"/>
        </authorList>
    </citation>
    <scope>IDENTIFICATION</scope>
    <source>
        <tissue evidence="5">Whole plant</tissue>
    </source>
</reference>
<evidence type="ECO:0000256" key="1">
    <source>
        <dbReference type="SAM" id="Coils"/>
    </source>
</evidence>
<organism evidence="4 5">
    <name type="scientific">Arachis duranensis</name>
    <name type="common">Wild peanut</name>
    <dbReference type="NCBI Taxonomy" id="130453"/>
    <lineage>
        <taxon>Eukaryota</taxon>
        <taxon>Viridiplantae</taxon>
        <taxon>Streptophyta</taxon>
        <taxon>Embryophyta</taxon>
        <taxon>Tracheophyta</taxon>
        <taxon>Spermatophyta</taxon>
        <taxon>Magnoliopsida</taxon>
        <taxon>eudicotyledons</taxon>
        <taxon>Gunneridae</taxon>
        <taxon>Pentapetalae</taxon>
        <taxon>rosids</taxon>
        <taxon>fabids</taxon>
        <taxon>Fabales</taxon>
        <taxon>Fabaceae</taxon>
        <taxon>Papilionoideae</taxon>
        <taxon>50 kb inversion clade</taxon>
        <taxon>dalbergioids sensu lato</taxon>
        <taxon>Dalbergieae</taxon>
        <taxon>Pterocarpus clade</taxon>
        <taxon>Arachis</taxon>
    </lineage>
</organism>
<dbReference type="AlphaFoldDB" id="A0A9C6WT94"/>
<proteinExistence type="predicted"/>
<dbReference type="RefSeq" id="XP_052116510.1">
    <property type="nucleotide sequence ID" value="XM_052260550.1"/>
</dbReference>
<evidence type="ECO:0000259" key="3">
    <source>
        <dbReference type="Pfam" id="PF20167"/>
    </source>
</evidence>
<dbReference type="Proteomes" id="UP000515211">
    <property type="component" value="Chromosome 4"/>
</dbReference>
<gene>
    <name evidence="5" type="primary">LOC127746650</name>
</gene>
<dbReference type="InterPro" id="IPR046796">
    <property type="entry name" value="Transposase_32_dom"/>
</dbReference>
<protein>
    <submittedName>
        <fullName evidence="5">Uncharacterized protein LOC127746650</fullName>
    </submittedName>
</protein>
<sequence length="391" mass="46049">MQMKNNPDEILQGLCMENIDWERDSKGIPSHIRRINLTPVAKGWYEIVRRSILPTGNASWVTIKRALLTYCILQGGEINLAQLIADSIQEMANSQRISNLEILMERMMKHQELTSKNHKASMKNLERQISQLSKQAVIERPTSSLLSDTIPNPKEECKAIQLRSGRTLMKDKETNKKLMDNDKRPAEKDEASSKEEQASSELDLSQIQRAIEEMSQQFVRAQEQHQEQYLRQQEQYLKDREQQENWQRQMMEKQEKWQQQMMTQQQEFQAQILEGQKEQQNSRNHMISFRHVQRVEYDENMQARLEYLTHNLPTLNPEIKPFEQCPEFLAKQQAKSHQYTESTFNRLEDFGLKGLLDSVWGRRCPSEEIRDYSKTGKRKKKKGESSSSHDH</sequence>
<evidence type="ECO:0000313" key="4">
    <source>
        <dbReference type="Proteomes" id="UP000515211"/>
    </source>
</evidence>
<evidence type="ECO:0000313" key="5">
    <source>
        <dbReference type="RefSeq" id="XP_052116510.1"/>
    </source>
</evidence>
<dbReference type="KEGG" id="adu:127746650"/>
<feature type="region of interest" description="Disordered" evidence="2">
    <location>
        <begin position="370"/>
        <end position="391"/>
    </location>
</feature>
<accession>A0A9C6WT94</accession>
<name>A0A9C6WT94_ARADU</name>
<feature type="domain" description="Putative plant transposon protein" evidence="3">
    <location>
        <begin position="2"/>
        <end position="97"/>
    </location>
</feature>
<dbReference type="Pfam" id="PF20167">
    <property type="entry name" value="Transposase_32"/>
    <property type="match status" value="1"/>
</dbReference>
<dbReference type="GeneID" id="127746650"/>
<feature type="coiled-coil region" evidence="1">
    <location>
        <begin position="108"/>
        <end position="135"/>
    </location>
</feature>